<feature type="transmembrane region" description="Helical" evidence="6">
    <location>
        <begin position="161"/>
        <end position="179"/>
    </location>
</feature>
<dbReference type="Pfam" id="PF00884">
    <property type="entry name" value="Sulfatase"/>
    <property type="match status" value="1"/>
</dbReference>
<evidence type="ECO:0000256" key="2">
    <source>
        <dbReference type="ARBA" id="ARBA00022475"/>
    </source>
</evidence>
<evidence type="ECO:0000256" key="3">
    <source>
        <dbReference type="ARBA" id="ARBA00022692"/>
    </source>
</evidence>
<dbReference type="Proteomes" id="UP000255163">
    <property type="component" value="Unassembled WGS sequence"/>
</dbReference>
<evidence type="ECO:0000256" key="6">
    <source>
        <dbReference type="SAM" id="Phobius"/>
    </source>
</evidence>
<evidence type="ECO:0000259" key="7">
    <source>
        <dbReference type="Pfam" id="PF00884"/>
    </source>
</evidence>
<accession>A0A376F7Z3</accession>
<reference evidence="8 9" key="1">
    <citation type="submission" date="2018-06" db="EMBL/GenBank/DDBJ databases">
        <authorList>
            <consortium name="Pathogen Informatics"/>
            <person name="Doyle S."/>
        </authorList>
    </citation>
    <scope>NUCLEOTIDE SEQUENCE [LARGE SCALE GENOMIC DNA]</scope>
    <source>
        <strain evidence="8 9">NCTC12123</strain>
    </source>
</reference>
<dbReference type="SUPFAM" id="SSF53649">
    <property type="entry name" value="Alkaline phosphatase-like"/>
    <property type="match status" value="1"/>
</dbReference>
<dbReference type="InterPro" id="IPR000917">
    <property type="entry name" value="Sulfatase_N"/>
</dbReference>
<evidence type="ECO:0000256" key="4">
    <source>
        <dbReference type="ARBA" id="ARBA00022989"/>
    </source>
</evidence>
<dbReference type="AlphaFoldDB" id="A0A376F7Z3"/>
<dbReference type="InterPro" id="IPR017850">
    <property type="entry name" value="Alkaline_phosphatase_core_sf"/>
</dbReference>
<dbReference type="PANTHER" id="PTHR47371:SF3">
    <property type="entry name" value="PHOSPHOGLYCEROL TRANSFERASE I"/>
    <property type="match status" value="1"/>
</dbReference>
<dbReference type="EMBL" id="UFYI01000007">
    <property type="protein sequence ID" value="STD20378.1"/>
    <property type="molecule type" value="Genomic_DNA"/>
</dbReference>
<dbReference type="CDD" id="cd16015">
    <property type="entry name" value="LTA_synthase"/>
    <property type="match status" value="1"/>
</dbReference>
<dbReference type="GO" id="GO:0005886">
    <property type="term" value="C:plasma membrane"/>
    <property type="evidence" value="ECO:0007669"/>
    <property type="project" value="UniProtKB-SubCell"/>
</dbReference>
<keyword evidence="4 6" id="KW-1133">Transmembrane helix</keyword>
<feature type="transmembrane region" description="Helical" evidence="6">
    <location>
        <begin position="27"/>
        <end position="48"/>
    </location>
</feature>
<dbReference type="PANTHER" id="PTHR47371">
    <property type="entry name" value="LIPOTEICHOIC ACID SYNTHASE"/>
    <property type="match status" value="1"/>
</dbReference>
<evidence type="ECO:0000256" key="1">
    <source>
        <dbReference type="ARBA" id="ARBA00004651"/>
    </source>
</evidence>
<evidence type="ECO:0000313" key="9">
    <source>
        <dbReference type="Proteomes" id="UP000255163"/>
    </source>
</evidence>
<dbReference type="InterPro" id="IPR050448">
    <property type="entry name" value="OpgB/LTA_synthase_biosynth"/>
</dbReference>
<organism evidence="8 9">
    <name type="scientific">Enterobacter asburiae</name>
    <dbReference type="NCBI Taxonomy" id="61645"/>
    <lineage>
        <taxon>Bacteria</taxon>
        <taxon>Pseudomonadati</taxon>
        <taxon>Pseudomonadota</taxon>
        <taxon>Gammaproteobacteria</taxon>
        <taxon>Enterobacterales</taxon>
        <taxon>Enterobacteriaceae</taxon>
        <taxon>Enterobacter</taxon>
        <taxon>Enterobacter cloacae complex</taxon>
    </lineage>
</organism>
<feature type="domain" description="Sulfatase N-terminal" evidence="7">
    <location>
        <begin position="257"/>
        <end position="483"/>
    </location>
</feature>
<dbReference type="Gene3D" id="3.40.720.10">
    <property type="entry name" value="Alkaline Phosphatase, subunit A"/>
    <property type="match status" value="1"/>
</dbReference>
<feature type="transmembrane region" description="Helical" evidence="6">
    <location>
        <begin position="133"/>
        <end position="154"/>
    </location>
</feature>
<evidence type="ECO:0000256" key="5">
    <source>
        <dbReference type="ARBA" id="ARBA00023136"/>
    </source>
</evidence>
<keyword evidence="5 6" id="KW-0472">Membrane</keyword>
<proteinExistence type="predicted"/>
<sequence>MVQKMNVHFNTAALTSTNYSKKVKSSLLDFIFIVLFFTIAITGIKNSIPLPNFLYSIIHYIWLASPLPLAYISLRLLRTPSLISAYTVFIIFKLLDYISNTKLSLTGEVLSWNDLFSGSNISIAKHYLTPWPVFYLFLAISFGIILFFISRVFYTTKKNQLFLAISFVITLPFSFYSHFSTLLGEDNILARKMTLIAIEMNVSYISWNWPVNLQENGMAMHILMTGSRKSAPLADKNNKDSYSLEKSAGSASLPKHKTIIYVLCESCWYDNENFKEIINPLLKEGFVSFRATSPVYGGGTANVEFEMLTGLPSNSRVLSGTIYQEYASQFKSGSDTIASVLRQKNYTTYAAHNYIKEFWHRDIVYKKFGFEQFDGLNEMSNIKLPDEIVATKKKWQWQPDDYLLYRSAIEHLKKADGKSIFMNLITMSTHGPYPRENDSGEYVYAYELKQAIERFIDFSKEVREIDPNAVIVIYGDHKPALNKFFMDKNVLPANLFSKTGDRDNDFVFKWDIKPTDYGDVPVFISAGSNTNLQQLAMEANNQPYFCVSSLIDKHLINSGLPSFRYNIKNGCSNTSQSYQRKINAMPSWVYSMALFEGNEK</sequence>
<gene>
    <name evidence="8" type="primary">ltaS1</name>
    <name evidence="8" type="ORF">NCTC12123_01889</name>
</gene>
<evidence type="ECO:0000313" key="8">
    <source>
        <dbReference type="EMBL" id="STD20378.1"/>
    </source>
</evidence>
<keyword evidence="2" id="KW-1003">Cell membrane</keyword>
<keyword evidence="3 6" id="KW-0812">Transmembrane</keyword>
<feature type="transmembrane region" description="Helical" evidence="6">
    <location>
        <begin position="54"/>
        <end position="74"/>
    </location>
</feature>
<protein>
    <submittedName>
        <fullName evidence="8">Lipoteichoic acid synthase 1</fullName>
    </submittedName>
</protein>
<feature type="transmembrane region" description="Helical" evidence="6">
    <location>
        <begin position="81"/>
        <end position="99"/>
    </location>
</feature>
<comment type="subcellular location">
    <subcellularLocation>
        <location evidence="1">Cell membrane</location>
        <topology evidence="1">Multi-pass membrane protein</topology>
    </subcellularLocation>
</comment>
<name>A0A376F7Z3_ENTAS</name>